<dbReference type="SMART" id="SM00419">
    <property type="entry name" value="HTH_CRP"/>
    <property type="match status" value="1"/>
</dbReference>
<dbReference type="EMBL" id="CP038634">
    <property type="protein sequence ID" value="QBY50407.1"/>
    <property type="molecule type" value="Genomic_DNA"/>
</dbReference>
<dbReference type="KEGG" id="cox:E0W60_04160"/>
<dbReference type="InterPro" id="IPR012318">
    <property type="entry name" value="HTH_CRP"/>
</dbReference>
<accession>A0A4P7LD88</accession>
<dbReference type="SUPFAM" id="SSF46785">
    <property type="entry name" value="Winged helix' DNA-binding domain"/>
    <property type="match status" value="1"/>
</dbReference>
<proteinExistence type="predicted"/>
<evidence type="ECO:0000256" key="3">
    <source>
        <dbReference type="ARBA" id="ARBA00023163"/>
    </source>
</evidence>
<dbReference type="InterPro" id="IPR036390">
    <property type="entry name" value="WH_DNA-bd_sf"/>
</dbReference>
<dbReference type="InterPro" id="IPR018490">
    <property type="entry name" value="cNMP-bd_dom_sf"/>
</dbReference>
<dbReference type="GO" id="GO:0003700">
    <property type="term" value="F:DNA-binding transcription factor activity"/>
    <property type="evidence" value="ECO:0007669"/>
    <property type="project" value="InterPro"/>
</dbReference>
<dbReference type="OrthoDB" id="7643467at2"/>
<reference evidence="6 7" key="1">
    <citation type="submission" date="2019-03" db="EMBL/GenBank/DDBJ databases">
        <title>Efficiently degradation of phenoxyalkanoic acid herbicides by Cupriavidus oxalaticus strain X32.</title>
        <authorList>
            <person name="Sheng X."/>
        </authorList>
    </citation>
    <scope>NUCLEOTIDE SEQUENCE [LARGE SCALE GENOMIC DNA]</scope>
    <source>
        <strain evidence="6 7">X32</strain>
    </source>
</reference>
<dbReference type="InterPro" id="IPR014710">
    <property type="entry name" value="RmlC-like_jellyroll"/>
</dbReference>
<dbReference type="PROSITE" id="PS51063">
    <property type="entry name" value="HTH_CRP_2"/>
    <property type="match status" value="1"/>
</dbReference>
<dbReference type="PROSITE" id="PS50042">
    <property type="entry name" value="CNMP_BINDING_3"/>
    <property type="match status" value="1"/>
</dbReference>
<dbReference type="GO" id="GO:0005829">
    <property type="term" value="C:cytosol"/>
    <property type="evidence" value="ECO:0007669"/>
    <property type="project" value="TreeGrafter"/>
</dbReference>
<dbReference type="PANTHER" id="PTHR24567:SF75">
    <property type="entry name" value="FUMARATE AND NITRATE REDUCTION REGULATORY PROTEIN"/>
    <property type="match status" value="1"/>
</dbReference>
<dbReference type="Pfam" id="PF00027">
    <property type="entry name" value="cNMP_binding"/>
    <property type="match status" value="1"/>
</dbReference>
<dbReference type="Gene3D" id="1.10.10.10">
    <property type="entry name" value="Winged helix-like DNA-binding domain superfamily/Winged helix DNA-binding domain"/>
    <property type="match status" value="1"/>
</dbReference>
<dbReference type="PANTHER" id="PTHR24567">
    <property type="entry name" value="CRP FAMILY TRANSCRIPTIONAL REGULATORY PROTEIN"/>
    <property type="match status" value="1"/>
</dbReference>
<feature type="domain" description="Cyclic nucleotide-binding" evidence="4">
    <location>
        <begin position="34"/>
        <end position="89"/>
    </location>
</feature>
<dbReference type="InterPro" id="IPR050397">
    <property type="entry name" value="Env_Response_Regulators"/>
</dbReference>
<dbReference type="GO" id="GO:0003677">
    <property type="term" value="F:DNA binding"/>
    <property type="evidence" value="ECO:0007669"/>
    <property type="project" value="UniProtKB-KW"/>
</dbReference>
<dbReference type="CDD" id="cd00038">
    <property type="entry name" value="CAP_ED"/>
    <property type="match status" value="1"/>
</dbReference>
<protein>
    <submittedName>
        <fullName evidence="6">Crp/Fnr family transcriptional regulator</fullName>
    </submittedName>
</protein>
<dbReference type="Proteomes" id="UP000295294">
    <property type="component" value="Chromosome 1"/>
</dbReference>
<evidence type="ECO:0000313" key="6">
    <source>
        <dbReference type="EMBL" id="QBY50407.1"/>
    </source>
</evidence>
<sequence length="264" mass="27902">MPDHGAPACSLCLFHPVCGAAATAAATAPAGTRLRPERLSLRAGDYVVRQGRPALTVYPLRTGSAKQVYESPLGWRQVTGFSLPGDVLGLEPHEAPQHGAAAIALQDSEVCAVPVESLRELMAAPAFRIAALAVMRRNAERERVLLVAVGSMKAPQRLAMLLLDLAGEQARRHGRQDSTLTLAMSRADIASLLGLTLETVSRLLSRFASVGLIAVRQRRLRIIDSAGLASIYADLDGGAQRPAREGDPGAEFAPAMAMCRGPAS</sequence>
<gene>
    <name evidence="6" type="ORF">E0W60_04160</name>
</gene>
<organism evidence="6 7">
    <name type="scientific">Cupriavidus oxalaticus</name>
    <dbReference type="NCBI Taxonomy" id="96344"/>
    <lineage>
        <taxon>Bacteria</taxon>
        <taxon>Pseudomonadati</taxon>
        <taxon>Pseudomonadota</taxon>
        <taxon>Betaproteobacteria</taxon>
        <taxon>Burkholderiales</taxon>
        <taxon>Burkholderiaceae</taxon>
        <taxon>Cupriavidus</taxon>
    </lineage>
</organism>
<evidence type="ECO:0000256" key="2">
    <source>
        <dbReference type="ARBA" id="ARBA00023125"/>
    </source>
</evidence>
<dbReference type="SUPFAM" id="SSF51206">
    <property type="entry name" value="cAMP-binding domain-like"/>
    <property type="match status" value="1"/>
</dbReference>
<dbReference type="AlphaFoldDB" id="A0A4P7LD88"/>
<evidence type="ECO:0000313" key="7">
    <source>
        <dbReference type="Proteomes" id="UP000295294"/>
    </source>
</evidence>
<dbReference type="SMART" id="SM00100">
    <property type="entry name" value="cNMP"/>
    <property type="match status" value="1"/>
</dbReference>
<evidence type="ECO:0000259" key="4">
    <source>
        <dbReference type="PROSITE" id="PS50042"/>
    </source>
</evidence>
<evidence type="ECO:0000259" key="5">
    <source>
        <dbReference type="PROSITE" id="PS51063"/>
    </source>
</evidence>
<keyword evidence="1" id="KW-0805">Transcription regulation</keyword>
<dbReference type="Gene3D" id="2.60.120.10">
    <property type="entry name" value="Jelly Rolls"/>
    <property type="match status" value="1"/>
</dbReference>
<dbReference type="InterPro" id="IPR036388">
    <property type="entry name" value="WH-like_DNA-bd_sf"/>
</dbReference>
<dbReference type="RefSeq" id="WP_135703120.1">
    <property type="nucleotide sequence ID" value="NZ_CP038634.1"/>
</dbReference>
<name>A0A4P7LD88_9BURK</name>
<dbReference type="PROSITE" id="PS00042">
    <property type="entry name" value="HTH_CRP_1"/>
    <property type="match status" value="1"/>
</dbReference>
<evidence type="ECO:0000256" key="1">
    <source>
        <dbReference type="ARBA" id="ARBA00023015"/>
    </source>
</evidence>
<dbReference type="InterPro" id="IPR018335">
    <property type="entry name" value="Tscrpt_reg_HTH_Crp-type_CS"/>
</dbReference>
<keyword evidence="2" id="KW-0238">DNA-binding</keyword>
<dbReference type="CDD" id="cd00092">
    <property type="entry name" value="HTH_CRP"/>
    <property type="match status" value="1"/>
</dbReference>
<dbReference type="PRINTS" id="PR00034">
    <property type="entry name" value="HTHCRP"/>
</dbReference>
<feature type="domain" description="HTH crp-type" evidence="5">
    <location>
        <begin position="152"/>
        <end position="226"/>
    </location>
</feature>
<keyword evidence="3" id="KW-0804">Transcription</keyword>
<dbReference type="InterPro" id="IPR000595">
    <property type="entry name" value="cNMP-bd_dom"/>
</dbReference>
<dbReference type="Pfam" id="PF13545">
    <property type="entry name" value="HTH_Crp_2"/>
    <property type="match status" value="1"/>
</dbReference>